<dbReference type="InterPro" id="IPR002130">
    <property type="entry name" value="Cyclophilin-type_PPIase_dom"/>
</dbReference>
<dbReference type="InterPro" id="IPR029000">
    <property type="entry name" value="Cyclophilin-like_dom_sf"/>
</dbReference>
<name>A0A4R3NBT1_9GAMM</name>
<comment type="caution">
    <text evidence="6">The sequence shown here is derived from an EMBL/GenBank/DDBJ whole genome shotgun (WGS) entry which is preliminary data.</text>
</comment>
<evidence type="ECO:0000256" key="4">
    <source>
        <dbReference type="SAM" id="SignalP"/>
    </source>
</evidence>
<dbReference type="PANTHER" id="PTHR43246">
    <property type="entry name" value="PEPTIDYL-PROLYL CIS-TRANS ISOMERASE CYP38, CHLOROPLASTIC"/>
    <property type="match status" value="1"/>
</dbReference>
<evidence type="ECO:0000259" key="5">
    <source>
        <dbReference type="PROSITE" id="PS50072"/>
    </source>
</evidence>
<gene>
    <name evidence="6" type="ORF">EDC34_101489</name>
</gene>
<feature type="domain" description="PPIase cyclophilin-type" evidence="5">
    <location>
        <begin position="58"/>
        <end position="248"/>
    </location>
</feature>
<dbReference type="Proteomes" id="UP000295414">
    <property type="component" value="Unassembled WGS sequence"/>
</dbReference>
<feature type="chain" id="PRO_5020804744" description="peptidylprolyl isomerase" evidence="4">
    <location>
        <begin position="21"/>
        <end position="308"/>
    </location>
</feature>
<dbReference type="AlphaFoldDB" id="A0A4R3NBT1"/>
<dbReference type="Gene3D" id="2.40.100.10">
    <property type="entry name" value="Cyclophilin-like"/>
    <property type="match status" value="1"/>
</dbReference>
<dbReference type="SUPFAM" id="SSF50891">
    <property type="entry name" value="Cyclophilin-like"/>
    <property type="match status" value="1"/>
</dbReference>
<dbReference type="PROSITE" id="PS50072">
    <property type="entry name" value="CSA_PPIASE_2"/>
    <property type="match status" value="1"/>
</dbReference>
<evidence type="ECO:0000256" key="2">
    <source>
        <dbReference type="ARBA" id="ARBA00023110"/>
    </source>
</evidence>
<reference evidence="6 7" key="1">
    <citation type="submission" date="2019-03" db="EMBL/GenBank/DDBJ databases">
        <title>Genomic Encyclopedia of Type Strains, Phase IV (KMG-IV): sequencing the most valuable type-strain genomes for metagenomic binning, comparative biology and taxonomic classification.</title>
        <authorList>
            <person name="Goeker M."/>
        </authorList>
    </citation>
    <scope>NUCLEOTIDE SEQUENCE [LARGE SCALE GENOMIC DNA]</scope>
    <source>
        <strain evidence="6 7">DSM 13605</strain>
    </source>
</reference>
<sequence length="308" mass="33460">MRATLLATALLALLTADLHAAEAAQPAKRKSAQEIIDAAPASAWRDLDPANTLYMELPAGRVVIELAPGFAPEHVANIKTMAKGRFWDGLNIYRSQDNFVVQFGDPDGEDAGKAKPYPPGTRTHLPAEFTRSDQGVRFDRLPDADGWAPQVGFVDGFPAARDPKAGKVWMAHCYGVVGAGRNTPPDSSIGAELYVVIGQAPRALDHQLTVVGRVVKGMELLSVIPRGPAPMGFYTDPKQRTPILSIKLASEVPKAERTRLQLLRTDSQAFRDATEARRNRVDDFYTQPAGHIDLCNVPLPVREAPAAR</sequence>
<organism evidence="6 7">
    <name type="scientific">Thermomonas haemolytica</name>
    <dbReference type="NCBI Taxonomy" id="141949"/>
    <lineage>
        <taxon>Bacteria</taxon>
        <taxon>Pseudomonadati</taxon>
        <taxon>Pseudomonadota</taxon>
        <taxon>Gammaproteobacteria</taxon>
        <taxon>Lysobacterales</taxon>
        <taxon>Lysobacteraceae</taxon>
        <taxon>Thermomonas</taxon>
    </lineage>
</organism>
<dbReference type="Pfam" id="PF00160">
    <property type="entry name" value="Pro_isomerase"/>
    <property type="match status" value="1"/>
</dbReference>
<dbReference type="EMBL" id="SMAP01000001">
    <property type="protein sequence ID" value="TCT26161.1"/>
    <property type="molecule type" value="Genomic_DNA"/>
</dbReference>
<evidence type="ECO:0000256" key="3">
    <source>
        <dbReference type="ARBA" id="ARBA00023235"/>
    </source>
</evidence>
<protein>
    <recommendedName>
        <fullName evidence="1">peptidylprolyl isomerase</fullName>
        <ecNumber evidence="1">5.2.1.8</ecNumber>
    </recommendedName>
</protein>
<keyword evidence="4" id="KW-0732">Signal</keyword>
<keyword evidence="3 6" id="KW-0413">Isomerase</keyword>
<evidence type="ECO:0000256" key="1">
    <source>
        <dbReference type="ARBA" id="ARBA00013194"/>
    </source>
</evidence>
<feature type="signal peptide" evidence="4">
    <location>
        <begin position="1"/>
        <end position="20"/>
    </location>
</feature>
<dbReference type="EC" id="5.2.1.8" evidence="1"/>
<accession>A0A4R3NBT1</accession>
<evidence type="ECO:0000313" key="6">
    <source>
        <dbReference type="EMBL" id="TCT26161.1"/>
    </source>
</evidence>
<dbReference type="GO" id="GO:0003755">
    <property type="term" value="F:peptidyl-prolyl cis-trans isomerase activity"/>
    <property type="evidence" value="ECO:0007669"/>
    <property type="project" value="UniProtKB-KW"/>
</dbReference>
<evidence type="ECO:0000313" key="7">
    <source>
        <dbReference type="Proteomes" id="UP000295414"/>
    </source>
</evidence>
<keyword evidence="7" id="KW-1185">Reference proteome</keyword>
<keyword evidence="2" id="KW-0697">Rotamase</keyword>
<proteinExistence type="predicted"/>
<dbReference type="InterPro" id="IPR044665">
    <property type="entry name" value="E_coli_cyclophilin_A-like"/>
</dbReference>